<dbReference type="Pfam" id="PF15902">
    <property type="entry name" value="Sortilin-Vps10"/>
    <property type="match status" value="1"/>
</dbReference>
<dbReference type="Gene3D" id="2.130.10.10">
    <property type="entry name" value="YVTN repeat-like/Quinoprotein amine dehydrogenase"/>
    <property type="match status" value="4"/>
</dbReference>
<gene>
    <name evidence="3" type="ORF">A3A02_01115</name>
</gene>
<dbReference type="AlphaFoldDB" id="A0A1G1YG57"/>
<proteinExistence type="predicted"/>
<dbReference type="PANTHER" id="PTHR43739:SF5">
    <property type="entry name" value="EXO-ALPHA-SIALIDASE"/>
    <property type="match status" value="1"/>
</dbReference>
<keyword evidence="1" id="KW-0677">Repeat</keyword>
<dbReference type="GO" id="GO:0010411">
    <property type="term" value="P:xyloglucan metabolic process"/>
    <property type="evidence" value="ECO:0007669"/>
    <property type="project" value="TreeGrafter"/>
</dbReference>
<evidence type="ECO:0000313" key="3">
    <source>
        <dbReference type="EMBL" id="OGY51224.1"/>
    </source>
</evidence>
<feature type="domain" description="Sortilin N-terminal" evidence="2">
    <location>
        <begin position="509"/>
        <end position="631"/>
    </location>
</feature>
<dbReference type="InterPro" id="IPR052025">
    <property type="entry name" value="Xyloglucanase_GH74"/>
</dbReference>
<evidence type="ECO:0000256" key="1">
    <source>
        <dbReference type="ARBA" id="ARBA00022737"/>
    </source>
</evidence>
<accession>A0A1G1YG57</accession>
<dbReference type="EMBL" id="MHIM01000041">
    <property type="protein sequence ID" value="OGY51224.1"/>
    <property type="molecule type" value="Genomic_DNA"/>
</dbReference>
<dbReference type="PANTHER" id="PTHR43739">
    <property type="entry name" value="XYLOGLUCANASE (EUROFUNG)"/>
    <property type="match status" value="1"/>
</dbReference>
<dbReference type="SUPFAM" id="SSF110296">
    <property type="entry name" value="Oligoxyloglucan reducing end-specific cellobiohydrolase"/>
    <property type="match status" value="3"/>
</dbReference>
<dbReference type="Proteomes" id="UP000177376">
    <property type="component" value="Unassembled WGS sequence"/>
</dbReference>
<reference evidence="3 4" key="1">
    <citation type="journal article" date="2016" name="Nat. Commun.">
        <title>Thousands of microbial genomes shed light on interconnected biogeochemical processes in an aquifer system.</title>
        <authorList>
            <person name="Anantharaman K."/>
            <person name="Brown C.T."/>
            <person name="Hug L.A."/>
            <person name="Sharon I."/>
            <person name="Castelle C.J."/>
            <person name="Probst A.J."/>
            <person name="Thomas B.C."/>
            <person name="Singh A."/>
            <person name="Wilkins M.J."/>
            <person name="Karaoz U."/>
            <person name="Brodie E.L."/>
            <person name="Williams K.H."/>
            <person name="Hubbard S.S."/>
            <person name="Banfield J.F."/>
        </authorList>
    </citation>
    <scope>NUCLEOTIDE SEQUENCE [LARGE SCALE GENOMIC DNA]</scope>
</reference>
<organism evidence="3 4">
    <name type="scientific">Candidatus Buchananbacteria bacterium RIFCSPLOWO2_01_FULL_39_33</name>
    <dbReference type="NCBI Taxonomy" id="1797543"/>
    <lineage>
        <taxon>Bacteria</taxon>
        <taxon>Candidatus Buchananiibacteriota</taxon>
    </lineage>
</organism>
<protein>
    <recommendedName>
        <fullName evidence="2">Sortilin N-terminal domain-containing protein</fullName>
    </recommendedName>
</protein>
<dbReference type="InterPro" id="IPR015943">
    <property type="entry name" value="WD40/YVTN_repeat-like_dom_sf"/>
</dbReference>
<evidence type="ECO:0000313" key="4">
    <source>
        <dbReference type="Proteomes" id="UP000177376"/>
    </source>
</evidence>
<sequence>MEKEVMLAICAIFLIMLSSGCAPQEFPIDDMSEPIVEDVQQEVAENLEPVVEEKEDPGFNLPPDEDVLGWTQTSGPLGGIVIRMIIHQGTVWASLYSGGIYELQSDDSWKQIAVGHGIPEVRAFDIVVDPSNANIAYVPEMIACVAKTINNGVSWRGMCDAMIRDIGLDNFNSHTLALDPLDSKTIYVPGHTADQTSMLLVSHDQGEHWEKQYTFDKHYDFNHLYFWGSTMYLATRDDGVFISKDKGNSWTFSNQGLDNLKTARFLNFKDKLYLLGAELQFNSRFGGNLYQRTSDDSAWEMIPGLDEVTGIGADENYIYAATWNPDPKLWVSTDGKQFTEQASQGLPPGWIGEIVRYEDKIFVGPNGNGIYISKDHGNTFEDFNKGIVSIATREVHVNPNDENEIYVGTWDRLGFYWSKNGGKGYKNLATDLSVITLVPDPHDFSRVYLGSEQFVVGTVSKEESSFIVKTKPGSKDAIIKSIAIDPTDSSHILAGVGTETAETPSGEGLWESYDSGESWTRAQGIGNFAIYSIIFNSNNPHIIYASALGEGVYKSIDGGKNFNSLGDEKLKYTYRLAMSPSDPDILIASSNLFFAQLSPEDELSGKFGGIFISKDGGATWKDLTIGIKNYEGGGSEETFLGWLYNFGHMPNYENILIDPKNPDHLIVGHHGENVVETIDGGATWNKVGANEMVPSGVHNYAYCLGASPSFKKFYACTCGRGLFRRVMN</sequence>
<dbReference type="PROSITE" id="PS51257">
    <property type="entry name" value="PROKAR_LIPOPROTEIN"/>
    <property type="match status" value="1"/>
</dbReference>
<name>A0A1G1YG57_9BACT</name>
<evidence type="ECO:0000259" key="2">
    <source>
        <dbReference type="Pfam" id="PF15902"/>
    </source>
</evidence>
<dbReference type="InterPro" id="IPR031778">
    <property type="entry name" value="Sortilin_N"/>
</dbReference>
<comment type="caution">
    <text evidence="3">The sequence shown here is derived from an EMBL/GenBank/DDBJ whole genome shotgun (WGS) entry which is preliminary data.</text>
</comment>
<dbReference type="CDD" id="cd15482">
    <property type="entry name" value="Sialidase_non-viral"/>
    <property type="match status" value="1"/>
</dbReference>